<evidence type="ECO:0000256" key="2">
    <source>
        <dbReference type="ARBA" id="ARBA00022777"/>
    </source>
</evidence>
<sequence>DGSCWKRRSGPNAASLYEAQQILHLILPQLALALRWDTTPCHSSPLGLERAVSASSGEGAGASAGQGESDCGPLLGFLRQYALMTKQADFVSELYWALVCLSHEEEAAISKNKRATQEVPRPYRAARLALLRSLRCGSWCSSLRSPREVAEQEEFLRMARQLLQSQKELWRQKLQLLVHLGHRLPSCEEQYVGGAMTRSRSVHLRGPLGSGAFAHRTQDLRSALLHWPEIRRKLQGTWKPDEDDPLLSDQAVQTSSGSDSLNVGYTGRGSDATGATLDLVSPGSAFASLPIDPTLVFRGVIPEECCVMPSVHAPTLFACHMGPPMKGMREMRSPTSGRGRENYMLKVGDDLRQDQLMLQIMALMGCVWQDRLSRADSLMLQLAKFRVLAVTPRSGYVKFVPDAVPLSEALHQSQGDLVAWLERNRPDDMSLDRVLDNLCGSVAASSVVTYILGIGDRHLENLCVTRRGQFFHIDFSFVLGDDPKPCAPAARLPQQ</sequence>
<keyword evidence="6" id="KW-1185">Reference proteome</keyword>
<dbReference type="InterPro" id="IPR018936">
    <property type="entry name" value="PI3/4_kinase_CS"/>
</dbReference>
<dbReference type="InterPro" id="IPR015433">
    <property type="entry name" value="PI3/4_kinase"/>
</dbReference>
<protein>
    <recommendedName>
        <fullName evidence="4">PI3K/PI4K catalytic domain-containing protein</fullName>
    </recommendedName>
</protein>
<dbReference type="GO" id="GO:0034271">
    <property type="term" value="C:phosphatidylinositol 3-kinase complex, class III, type I"/>
    <property type="evidence" value="ECO:0007669"/>
    <property type="project" value="TreeGrafter"/>
</dbReference>
<dbReference type="PROSITE" id="PS00915">
    <property type="entry name" value="PI3_4_KINASE_1"/>
    <property type="match status" value="1"/>
</dbReference>
<dbReference type="SUPFAM" id="SSF56112">
    <property type="entry name" value="Protein kinase-like (PK-like)"/>
    <property type="match status" value="1"/>
</dbReference>
<comment type="caution">
    <text evidence="5">The sequence shown here is derived from an EMBL/GenBank/DDBJ whole genome shotgun (WGS) entry which is preliminary data.</text>
</comment>
<dbReference type="AlphaFoldDB" id="A0A813DZD8"/>
<dbReference type="GO" id="GO:0000407">
    <property type="term" value="C:phagophore assembly site"/>
    <property type="evidence" value="ECO:0007669"/>
    <property type="project" value="TreeGrafter"/>
</dbReference>
<dbReference type="Gene3D" id="3.30.1010.10">
    <property type="entry name" value="Phosphatidylinositol 3-kinase Catalytic Subunit, Chain A, domain 4"/>
    <property type="match status" value="1"/>
</dbReference>
<dbReference type="GO" id="GO:0000045">
    <property type="term" value="P:autophagosome assembly"/>
    <property type="evidence" value="ECO:0007669"/>
    <property type="project" value="TreeGrafter"/>
</dbReference>
<keyword evidence="1" id="KW-0808">Transferase</keyword>
<accession>A0A813DZD8</accession>
<dbReference type="Proteomes" id="UP000654075">
    <property type="component" value="Unassembled WGS sequence"/>
</dbReference>
<name>A0A813DZD8_POLGL</name>
<reference evidence="5" key="1">
    <citation type="submission" date="2021-02" db="EMBL/GenBank/DDBJ databases">
        <authorList>
            <person name="Dougan E. K."/>
            <person name="Rhodes N."/>
            <person name="Thang M."/>
            <person name="Chan C."/>
        </authorList>
    </citation>
    <scope>NUCLEOTIDE SEQUENCE</scope>
</reference>
<dbReference type="PROSITE" id="PS00916">
    <property type="entry name" value="PI3_4_KINASE_2"/>
    <property type="match status" value="1"/>
</dbReference>
<dbReference type="GO" id="GO:0048015">
    <property type="term" value="P:phosphatidylinositol-mediated signaling"/>
    <property type="evidence" value="ECO:0007669"/>
    <property type="project" value="TreeGrafter"/>
</dbReference>
<dbReference type="InterPro" id="IPR000403">
    <property type="entry name" value="PI3/4_kinase_cat_dom"/>
</dbReference>
<feature type="compositionally biased region" description="Polar residues" evidence="3">
    <location>
        <begin position="250"/>
        <end position="263"/>
    </location>
</feature>
<dbReference type="GO" id="GO:0016303">
    <property type="term" value="F:1-phosphatidylinositol-3-kinase activity"/>
    <property type="evidence" value="ECO:0007669"/>
    <property type="project" value="TreeGrafter"/>
</dbReference>
<dbReference type="PANTHER" id="PTHR10048">
    <property type="entry name" value="PHOSPHATIDYLINOSITOL KINASE"/>
    <property type="match status" value="1"/>
</dbReference>
<dbReference type="GO" id="GO:0005777">
    <property type="term" value="C:peroxisome"/>
    <property type="evidence" value="ECO:0007669"/>
    <property type="project" value="TreeGrafter"/>
</dbReference>
<dbReference type="GO" id="GO:0006897">
    <property type="term" value="P:endocytosis"/>
    <property type="evidence" value="ECO:0007669"/>
    <property type="project" value="TreeGrafter"/>
</dbReference>
<dbReference type="SMART" id="SM00146">
    <property type="entry name" value="PI3Kc"/>
    <property type="match status" value="1"/>
</dbReference>
<evidence type="ECO:0000313" key="6">
    <source>
        <dbReference type="Proteomes" id="UP000654075"/>
    </source>
</evidence>
<dbReference type="InterPro" id="IPR036940">
    <property type="entry name" value="PI3/4_kinase_cat_sf"/>
</dbReference>
<feature type="non-terminal residue" evidence="5">
    <location>
        <position position="495"/>
    </location>
</feature>
<evidence type="ECO:0000313" key="5">
    <source>
        <dbReference type="EMBL" id="CAE8591893.1"/>
    </source>
</evidence>
<evidence type="ECO:0000259" key="4">
    <source>
        <dbReference type="PROSITE" id="PS50290"/>
    </source>
</evidence>
<dbReference type="PROSITE" id="PS50290">
    <property type="entry name" value="PI3_4_KINASE_3"/>
    <property type="match status" value="1"/>
</dbReference>
<organism evidence="5 6">
    <name type="scientific">Polarella glacialis</name>
    <name type="common">Dinoflagellate</name>
    <dbReference type="NCBI Taxonomy" id="89957"/>
    <lineage>
        <taxon>Eukaryota</taxon>
        <taxon>Sar</taxon>
        <taxon>Alveolata</taxon>
        <taxon>Dinophyceae</taxon>
        <taxon>Suessiales</taxon>
        <taxon>Suessiaceae</taxon>
        <taxon>Polarella</taxon>
    </lineage>
</organism>
<dbReference type="GO" id="GO:0034272">
    <property type="term" value="C:phosphatidylinositol 3-kinase complex, class III, type II"/>
    <property type="evidence" value="ECO:0007669"/>
    <property type="project" value="TreeGrafter"/>
</dbReference>
<dbReference type="Pfam" id="PF00454">
    <property type="entry name" value="PI3_PI4_kinase"/>
    <property type="match status" value="1"/>
</dbReference>
<dbReference type="OrthoDB" id="67688at2759"/>
<gene>
    <name evidence="5" type="ORF">PGLA1383_LOCUS10553</name>
</gene>
<keyword evidence="2" id="KW-0418">Kinase</keyword>
<dbReference type="EMBL" id="CAJNNV010005287">
    <property type="protein sequence ID" value="CAE8591893.1"/>
    <property type="molecule type" value="Genomic_DNA"/>
</dbReference>
<dbReference type="PANTHER" id="PTHR10048:SF7">
    <property type="entry name" value="PHOSPHATIDYLINOSITOL 3-KINASE CATALYTIC SUBUNIT TYPE 3"/>
    <property type="match status" value="1"/>
</dbReference>
<dbReference type="GO" id="GO:0005768">
    <property type="term" value="C:endosome"/>
    <property type="evidence" value="ECO:0007669"/>
    <property type="project" value="TreeGrafter"/>
</dbReference>
<proteinExistence type="predicted"/>
<dbReference type="Gene3D" id="1.10.1070.11">
    <property type="entry name" value="Phosphatidylinositol 3-/4-kinase, catalytic domain"/>
    <property type="match status" value="1"/>
</dbReference>
<feature type="region of interest" description="Disordered" evidence="3">
    <location>
        <begin position="238"/>
        <end position="264"/>
    </location>
</feature>
<feature type="non-terminal residue" evidence="5">
    <location>
        <position position="1"/>
    </location>
</feature>
<evidence type="ECO:0000256" key="1">
    <source>
        <dbReference type="ARBA" id="ARBA00022679"/>
    </source>
</evidence>
<evidence type="ECO:0000256" key="3">
    <source>
        <dbReference type="SAM" id="MobiDB-lite"/>
    </source>
</evidence>
<feature type="domain" description="PI3K/PI4K catalytic" evidence="4">
    <location>
        <begin position="301"/>
        <end position="495"/>
    </location>
</feature>
<dbReference type="InterPro" id="IPR011009">
    <property type="entry name" value="Kinase-like_dom_sf"/>
</dbReference>